<keyword evidence="5 8" id="KW-0732">Signal</keyword>
<organism evidence="10 11">
    <name type="scientific">Listeria monocytogenes serovar 1/2a (strain ATCC BAA-679 / EGD-e)</name>
    <dbReference type="NCBI Taxonomy" id="169963"/>
    <lineage>
        <taxon>Bacteria</taxon>
        <taxon>Bacillati</taxon>
        <taxon>Bacillota</taxon>
        <taxon>Bacilli</taxon>
        <taxon>Bacillales</taxon>
        <taxon>Listeriaceae</taxon>
        <taxon>Listeria</taxon>
    </lineage>
</organism>
<feature type="chain" id="PRO_5004317088" evidence="8">
    <location>
        <begin position="25"/>
        <end position="862"/>
    </location>
</feature>
<dbReference type="OrthoDB" id="2359696at2"/>
<dbReference type="Proteomes" id="UP000000817">
    <property type="component" value="Chromosome"/>
</dbReference>
<sequence>MTTYIMVLVTICGTFFTSSTSVHASDLVLNEPTAYSYTGVSPHLGYAITHNPIYVMKMDGKKVFCVESGIFTTTGGGYIPESYISPKKDILSKIAYYGYTNTGQSHYDYVVTQVMIWEELGDQYVSSTIPNYQQRKAEIMAMVNRHDTLPSWHNQEVKVTVGESITLADSHGVLSGMSLESNNTNATLQQDGNNITITPNANSNDGSITYRKVPQNEVGTSIVYTKPQHQTLVEFHLESAKQATVKVDVIKLGNVQITKVDEETGRPLPDTTMKFEYNGTSTELVTDSNGIALIKDIPEGTKITITEVKAPNGYVNKGVSQVVTIEPNKTIELTFDNKEQLGIATLTKAGEEAKEIEVTESEYGDVHTFKYNANVVAGVTYRIEATQDIHSVDGTLKAKKGDTVATVTTDEKGQWHSPNLYLGEYQAVEVSAPAGYILDTRPIPFSLTYAGQEVELASTAIKATNEFQTLDLRLFKDEESILSWNNNQPEIEVIQGQEKVFGVFTREAQALTDEVHVPANALLGYQTVSDGVASFELKLPQGKYYLKELEAGTSHVLNDTEYDFKFTAENNNATYPIYIYQDTVAVGNETMLKIARTPIINKLHFNEFIIKKLNEQAIFDKESGVEFNYDGLGTGAIFTLENEDNEVIQEVTIDKDGQGNFKNIPVGTFYLKEKSASSTHYLMSEKVIRIESTKDGIKAFDEDDKLLGETSSTDEEPTILLEIENDLKKGTAELTKKDVSTGELLPNTGIRILDEEKNTIAEGRTDDKGIYTFEKLPAGKYYFQEYDAPTGYQLDDTPMLFEITENGEVVKCEMTNNKIPEKITSLPQTGDTTNITIFALGMLLSVSTLGVLYFRRKKAKIE</sequence>
<evidence type="ECO:0000256" key="7">
    <source>
        <dbReference type="SAM" id="Phobius"/>
    </source>
</evidence>
<evidence type="ECO:0000313" key="10">
    <source>
        <dbReference type="EMBL" id="CAC99193.1"/>
    </source>
</evidence>
<accession>Q8Y804</accession>
<dbReference type="InterPro" id="IPR019931">
    <property type="entry name" value="LPXTG_anchor"/>
</dbReference>
<dbReference type="BioCyc" id="LMON169963:LMO1115-MONOMER"/>
<dbReference type="PaxDb" id="169963-lmo1115"/>
<dbReference type="KEGG" id="lmo:lmo1115"/>
<feature type="domain" description="Gram-positive cocci surface proteins LPxTG" evidence="9">
    <location>
        <begin position="826"/>
        <end position="862"/>
    </location>
</feature>
<evidence type="ECO:0000256" key="4">
    <source>
        <dbReference type="ARBA" id="ARBA00022525"/>
    </source>
</evidence>
<keyword evidence="7" id="KW-0472">Membrane</keyword>
<keyword evidence="7" id="KW-1133">Transmembrane helix</keyword>
<feature type="signal peptide" evidence="8">
    <location>
        <begin position="1"/>
        <end position="24"/>
    </location>
</feature>
<keyword evidence="3" id="KW-0134">Cell wall</keyword>
<evidence type="ECO:0000256" key="5">
    <source>
        <dbReference type="ARBA" id="ARBA00022729"/>
    </source>
</evidence>
<dbReference type="PROSITE" id="PS50847">
    <property type="entry name" value="GRAM_POS_ANCHORING"/>
    <property type="match status" value="1"/>
</dbReference>
<dbReference type="GeneID" id="986211"/>
<dbReference type="NCBIfam" id="TIGR01167">
    <property type="entry name" value="LPXTG_anchor"/>
    <property type="match status" value="1"/>
</dbReference>
<dbReference type="AlphaFoldDB" id="Q8Y804"/>
<evidence type="ECO:0000256" key="8">
    <source>
        <dbReference type="SAM" id="SignalP"/>
    </source>
</evidence>
<dbReference type="STRING" id="169963.gene:17593771"/>
<evidence type="ECO:0000313" key="11">
    <source>
        <dbReference type="Proteomes" id="UP000000817"/>
    </source>
</evidence>
<dbReference type="PANTHER" id="PTHR36108:SF13">
    <property type="entry name" value="COLOSSIN-B-RELATED"/>
    <property type="match status" value="1"/>
</dbReference>
<gene>
    <name evidence="10" type="ordered locus">lmo1115</name>
</gene>
<comment type="similarity">
    <text evidence="2">Belongs to the serine-aspartate repeat-containing protein (SDr) family.</text>
</comment>
<dbReference type="SUPFAM" id="SSF49478">
    <property type="entry name" value="Cna protein B-type domain"/>
    <property type="match status" value="2"/>
</dbReference>
<reference evidence="10 11" key="1">
    <citation type="journal article" date="2001" name="Science">
        <title>Comparative genomics of Listeria species.</title>
        <authorList>
            <person name="Glaser P."/>
            <person name="Frangeul L."/>
            <person name="Buchrieser C."/>
            <person name="Rusniok C."/>
            <person name="Amend A."/>
            <person name="Baquero F."/>
            <person name="Berche P."/>
            <person name="Bloecker H."/>
            <person name="Brandt P."/>
            <person name="Chakraborty T."/>
            <person name="Charbit A."/>
            <person name="Chetouani F."/>
            <person name="Couve E."/>
            <person name="de Daruvar A."/>
            <person name="Dehoux P."/>
            <person name="Domann E."/>
            <person name="Dominguez-Bernal G."/>
            <person name="Duchaud E."/>
            <person name="Durant L."/>
            <person name="Dussurget O."/>
            <person name="Entian K.-D."/>
            <person name="Fsihi H."/>
            <person name="Garcia-del Portillo F."/>
            <person name="Garrido P."/>
            <person name="Gautier L."/>
            <person name="Goebel W."/>
            <person name="Gomez-Lopez N."/>
            <person name="Hain T."/>
            <person name="Hauf J."/>
            <person name="Jackson D."/>
            <person name="Jones L.-M."/>
            <person name="Kaerst U."/>
            <person name="Kreft J."/>
            <person name="Kuhn M."/>
            <person name="Kunst F."/>
            <person name="Kurapkat G."/>
            <person name="Madueno E."/>
            <person name="Maitournam A."/>
            <person name="Mata Vicente J."/>
            <person name="Ng E."/>
            <person name="Nedjari H."/>
            <person name="Nordsiek G."/>
            <person name="Novella S."/>
            <person name="de Pablos B."/>
            <person name="Perez-Diaz J.-C."/>
            <person name="Purcell R."/>
            <person name="Remmel B."/>
            <person name="Rose M."/>
            <person name="Schlueter T."/>
            <person name="Simoes N."/>
            <person name="Tierrez A."/>
            <person name="Vazquez-Boland J.-A."/>
            <person name="Voss H."/>
            <person name="Wehland J."/>
            <person name="Cossart P."/>
        </authorList>
    </citation>
    <scope>NUCLEOTIDE SEQUENCE [LARGE SCALE GENOMIC DNA]</scope>
    <source>
        <strain evidence="11">ATCC BAA-679 / EGD-e</strain>
    </source>
</reference>
<dbReference type="eggNOG" id="COG4932">
    <property type="taxonomic scope" value="Bacteria"/>
</dbReference>
<feature type="transmembrane region" description="Helical" evidence="7">
    <location>
        <begin position="835"/>
        <end position="854"/>
    </location>
</feature>
<evidence type="ECO:0000256" key="6">
    <source>
        <dbReference type="ARBA" id="ARBA00023088"/>
    </source>
</evidence>
<dbReference type="InterPro" id="IPR041033">
    <property type="entry name" value="SpaA_PFL_dom_1"/>
</dbReference>
<dbReference type="PATRIC" id="fig|169963.11.peg.1144"/>
<keyword evidence="7" id="KW-0812">Transmembrane</keyword>
<dbReference type="RefSeq" id="NP_464640.1">
    <property type="nucleotide sequence ID" value="NC_003210.1"/>
</dbReference>
<dbReference type="PIR" id="AC1214">
    <property type="entry name" value="AC1214"/>
</dbReference>
<dbReference type="HOGENOM" id="CLU_016418_0_0_9"/>
<proteinExistence type="inferred from homology"/>
<dbReference type="RefSeq" id="WP_010989680.1">
    <property type="nucleotide sequence ID" value="NC_003210.1"/>
</dbReference>
<keyword evidence="11" id="KW-1185">Reference proteome</keyword>
<dbReference type="PANTHER" id="PTHR36108">
    <property type="entry name" value="COLOSSIN-B-RELATED"/>
    <property type="match status" value="1"/>
</dbReference>
<dbReference type="Pfam" id="PF17802">
    <property type="entry name" value="SpaA"/>
    <property type="match status" value="4"/>
</dbReference>
<dbReference type="Gene3D" id="2.60.40.10">
    <property type="entry name" value="Immunoglobulins"/>
    <property type="match status" value="5"/>
</dbReference>
<dbReference type="Pfam" id="PF00746">
    <property type="entry name" value="Gram_pos_anchor"/>
    <property type="match status" value="1"/>
</dbReference>
<protein>
    <submittedName>
        <fullName evidence="10">Lmo1115 protein</fullName>
    </submittedName>
</protein>
<evidence type="ECO:0000256" key="3">
    <source>
        <dbReference type="ARBA" id="ARBA00022512"/>
    </source>
</evidence>
<keyword evidence="4" id="KW-0964">Secreted</keyword>
<keyword evidence="6" id="KW-0572">Peptidoglycan-anchor</keyword>
<evidence type="ECO:0000256" key="2">
    <source>
        <dbReference type="ARBA" id="ARBA00007257"/>
    </source>
</evidence>
<evidence type="ECO:0000259" key="9">
    <source>
        <dbReference type="PROSITE" id="PS50847"/>
    </source>
</evidence>
<comment type="subcellular location">
    <subcellularLocation>
        <location evidence="1">Secreted</location>
        <location evidence="1">Cell wall</location>
        <topology evidence="1">Peptidoglycan-anchor</topology>
    </subcellularLocation>
</comment>
<dbReference type="PhylomeDB" id="Q8Y804"/>
<dbReference type="EMBL" id="AL591977">
    <property type="protein sequence ID" value="CAC99193.1"/>
    <property type="molecule type" value="Genomic_DNA"/>
</dbReference>
<dbReference type="InterPro" id="IPR013783">
    <property type="entry name" value="Ig-like_fold"/>
</dbReference>
<evidence type="ECO:0000256" key="1">
    <source>
        <dbReference type="ARBA" id="ARBA00004168"/>
    </source>
</evidence>
<name>Q8Y804_LISMO</name>
<dbReference type="EnsemblBacteria" id="CAC99193">
    <property type="protein sequence ID" value="CAC99193"/>
    <property type="gene ID" value="CAC99193"/>
</dbReference>